<dbReference type="Proteomes" id="UP001150907">
    <property type="component" value="Unassembled WGS sequence"/>
</dbReference>
<feature type="transmembrane region" description="Helical" evidence="7">
    <location>
        <begin position="322"/>
        <end position="343"/>
    </location>
</feature>
<dbReference type="PROSITE" id="PS50850">
    <property type="entry name" value="MFS"/>
    <property type="match status" value="1"/>
</dbReference>
<evidence type="ECO:0000256" key="7">
    <source>
        <dbReference type="SAM" id="Phobius"/>
    </source>
</evidence>
<evidence type="ECO:0000256" key="6">
    <source>
        <dbReference type="SAM" id="MobiDB-lite"/>
    </source>
</evidence>
<protein>
    <recommendedName>
        <fullName evidence="8">Major facilitator superfamily (MFS) profile domain-containing protein</fullName>
    </recommendedName>
</protein>
<dbReference type="InterPro" id="IPR036259">
    <property type="entry name" value="MFS_trans_sf"/>
</dbReference>
<evidence type="ECO:0000259" key="8">
    <source>
        <dbReference type="PROSITE" id="PS50850"/>
    </source>
</evidence>
<evidence type="ECO:0000313" key="9">
    <source>
        <dbReference type="EMBL" id="KAJ2005357.1"/>
    </source>
</evidence>
<feature type="transmembrane region" description="Helical" evidence="7">
    <location>
        <begin position="488"/>
        <end position="514"/>
    </location>
</feature>
<dbReference type="Gene3D" id="1.20.1720.10">
    <property type="entry name" value="Multidrug resistance protein D"/>
    <property type="match status" value="1"/>
</dbReference>
<feature type="domain" description="Major facilitator superfamily (MFS) profile" evidence="8">
    <location>
        <begin position="105"/>
        <end position="556"/>
    </location>
</feature>
<feature type="transmembrane region" description="Helical" evidence="7">
    <location>
        <begin position="299"/>
        <end position="316"/>
    </location>
</feature>
<dbReference type="CDD" id="cd17502">
    <property type="entry name" value="MFS_Azr1_MDR_like"/>
    <property type="match status" value="1"/>
</dbReference>
<dbReference type="EMBL" id="JANBQF010000106">
    <property type="protein sequence ID" value="KAJ2005357.1"/>
    <property type="molecule type" value="Genomic_DNA"/>
</dbReference>
<sequence>MANVSPGDGGLEKDTRASRGIFGNILRRGAGCGGGNDEEGFEDCGSSNNGEDSMRDGTVGKPNDSTKVSINDVSKGETCDSISEEEEAEDGAAPAALRGRRLYLALAGLDALLFIAALDLTIMATVYIEIASSFNALTRAEWTVTAYMLAATATQPVFGKLSDIVGRAQAVTAAVLIFAGGSVLCAMSHSMDMLIASRAVQGLGGGGIMGLIFVIIADVLSERERGRYIGVFTSTWGVASAVAPVLGGAIVQRSDWRLIFWINLPISAVALALVLRFLRLPRPRGAAGAKLRRIDFTGALLFLAGVVPLLLGLSWGGREHRWGSPLVAASLGGGLALLAAFCAAECRVAEPIVPPRLLRVRNVALAAAGHVFYGAAGYGPIVFVPQWALLVRGASAISAGLHLLPFTAGTVVTSVGGGFAMARTGRYRRLVVGGAVALCVGNALLVLLSERSSLALLAGALFVSGLGAGACIQPIMMAAQAAVAGPDMAAATALCAFLRSLGGILCVAILSSIMHSVIRDGLTHLAVSNPQYIFTIVQVAENQAAIHAPGVPQELRALIVAVYMRAMHLAFYAMLPFSVVLVLLALGFEHVELNRLRKKTIG</sequence>
<proteinExistence type="predicted"/>
<keyword evidence="2" id="KW-0813">Transport</keyword>
<feature type="transmembrane region" description="Helical" evidence="7">
    <location>
        <begin position="569"/>
        <end position="588"/>
    </location>
</feature>
<keyword evidence="10" id="KW-1185">Reference proteome</keyword>
<evidence type="ECO:0000256" key="3">
    <source>
        <dbReference type="ARBA" id="ARBA00022692"/>
    </source>
</evidence>
<keyword evidence="4 7" id="KW-1133">Transmembrane helix</keyword>
<dbReference type="GO" id="GO:0012505">
    <property type="term" value="C:endomembrane system"/>
    <property type="evidence" value="ECO:0007669"/>
    <property type="project" value="UniProtKB-SubCell"/>
</dbReference>
<dbReference type="GO" id="GO:0005886">
    <property type="term" value="C:plasma membrane"/>
    <property type="evidence" value="ECO:0007669"/>
    <property type="project" value="TreeGrafter"/>
</dbReference>
<dbReference type="PANTHER" id="PTHR23501">
    <property type="entry name" value="MAJOR FACILITATOR SUPERFAMILY"/>
    <property type="match status" value="1"/>
</dbReference>
<dbReference type="Gene3D" id="1.20.1250.20">
    <property type="entry name" value="MFS general substrate transporter like domains"/>
    <property type="match status" value="1"/>
</dbReference>
<comment type="caution">
    <text evidence="9">The sequence shown here is derived from an EMBL/GenBank/DDBJ whole genome shotgun (WGS) entry which is preliminary data.</text>
</comment>
<evidence type="ECO:0000256" key="1">
    <source>
        <dbReference type="ARBA" id="ARBA00004127"/>
    </source>
</evidence>
<organism evidence="9 10">
    <name type="scientific">Coemansia thaxteri</name>
    <dbReference type="NCBI Taxonomy" id="2663907"/>
    <lineage>
        <taxon>Eukaryota</taxon>
        <taxon>Fungi</taxon>
        <taxon>Fungi incertae sedis</taxon>
        <taxon>Zoopagomycota</taxon>
        <taxon>Kickxellomycotina</taxon>
        <taxon>Kickxellomycetes</taxon>
        <taxon>Kickxellales</taxon>
        <taxon>Kickxellaceae</taxon>
        <taxon>Coemansia</taxon>
    </lineage>
</organism>
<dbReference type="SUPFAM" id="SSF103473">
    <property type="entry name" value="MFS general substrate transporter"/>
    <property type="match status" value="1"/>
</dbReference>
<evidence type="ECO:0000256" key="2">
    <source>
        <dbReference type="ARBA" id="ARBA00022448"/>
    </source>
</evidence>
<feature type="transmembrane region" description="Helical" evidence="7">
    <location>
        <begin position="363"/>
        <end position="383"/>
    </location>
</feature>
<reference evidence="9" key="1">
    <citation type="submission" date="2022-07" db="EMBL/GenBank/DDBJ databases">
        <title>Phylogenomic reconstructions and comparative analyses of Kickxellomycotina fungi.</title>
        <authorList>
            <person name="Reynolds N.K."/>
            <person name="Stajich J.E."/>
            <person name="Barry K."/>
            <person name="Grigoriev I.V."/>
            <person name="Crous P."/>
            <person name="Smith M.E."/>
        </authorList>
    </citation>
    <scope>NUCLEOTIDE SEQUENCE</scope>
    <source>
        <strain evidence="9">IMI 214461</strain>
    </source>
</reference>
<feature type="transmembrane region" description="Helical" evidence="7">
    <location>
        <begin position="195"/>
        <end position="216"/>
    </location>
</feature>
<feature type="compositionally biased region" description="Polar residues" evidence="6">
    <location>
        <begin position="63"/>
        <end position="72"/>
    </location>
</feature>
<accession>A0A9W8EIV0</accession>
<dbReference type="InterPro" id="IPR020846">
    <property type="entry name" value="MFS_dom"/>
</dbReference>
<keyword evidence="3 7" id="KW-0812">Transmembrane</keyword>
<feature type="transmembrane region" description="Helical" evidence="7">
    <location>
        <begin position="429"/>
        <end position="448"/>
    </location>
</feature>
<name>A0A9W8EIV0_9FUNG</name>
<feature type="transmembrane region" description="Helical" evidence="7">
    <location>
        <begin position="403"/>
        <end position="422"/>
    </location>
</feature>
<feature type="region of interest" description="Disordered" evidence="6">
    <location>
        <begin position="29"/>
        <end position="89"/>
    </location>
</feature>
<feature type="transmembrane region" description="Helical" evidence="7">
    <location>
        <begin position="258"/>
        <end position="278"/>
    </location>
</feature>
<dbReference type="AlphaFoldDB" id="A0A9W8EIV0"/>
<feature type="transmembrane region" description="Helical" evidence="7">
    <location>
        <begin position="454"/>
        <end position="476"/>
    </location>
</feature>
<evidence type="ECO:0000313" key="10">
    <source>
        <dbReference type="Proteomes" id="UP001150907"/>
    </source>
</evidence>
<gene>
    <name evidence="9" type="ORF">H4R26_001993</name>
</gene>
<feature type="transmembrane region" description="Helical" evidence="7">
    <location>
        <begin position="102"/>
        <end position="128"/>
    </location>
</feature>
<evidence type="ECO:0000256" key="5">
    <source>
        <dbReference type="ARBA" id="ARBA00023136"/>
    </source>
</evidence>
<dbReference type="PANTHER" id="PTHR23501:SF191">
    <property type="entry name" value="VACUOLAR BASIC AMINO ACID TRANSPORTER 4"/>
    <property type="match status" value="1"/>
</dbReference>
<dbReference type="Pfam" id="PF07690">
    <property type="entry name" value="MFS_1"/>
    <property type="match status" value="1"/>
</dbReference>
<dbReference type="InterPro" id="IPR011701">
    <property type="entry name" value="MFS"/>
</dbReference>
<comment type="subcellular location">
    <subcellularLocation>
        <location evidence="1">Endomembrane system</location>
        <topology evidence="1">Multi-pass membrane protein</topology>
    </subcellularLocation>
</comment>
<keyword evidence="5 7" id="KW-0472">Membrane</keyword>
<dbReference type="GO" id="GO:0022857">
    <property type="term" value="F:transmembrane transporter activity"/>
    <property type="evidence" value="ECO:0007669"/>
    <property type="project" value="InterPro"/>
</dbReference>
<dbReference type="PRINTS" id="PR01036">
    <property type="entry name" value="TCRTETB"/>
</dbReference>
<dbReference type="OrthoDB" id="2351791at2759"/>
<evidence type="ECO:0000256" key="4">
    <source>
        <dbReference type="ARBA" id="ARBA00022989"/>
    </source>
</evidence>
<feature type="transmembrane region" description="Helical" evidence="7">
    <location>
        <begin position="228"/>
        <end position="252"/>
    </location>
</feature>